<dbReference type="CDD" id="cd00371">
    <property type="entry name" value="HMA"/>
    <property type="match status" value="1"/>
</dbReference>
<proteinExistence type="predicted"/>
<protein>
    <submittedName>
        <fullName evidence="3">Heavy metal transporter</fullName>
    </submittedName>
</protein>
<dbReference type="RefSeq" id="WP_098194259.1">
    <property type="nucleotide sequence ID" value="NZ_CP023777.1"/>
</dbReference>
<dbReference type="Proteomes" id="UP000220133">
    <property type="component" value="Chromosome"/>
</dbReference>
<evidence type="ECO:0000256" key="1">
    <source>
        <dbReference type="SAM" id="SignalP"/>
    </source>
</evidence>
<dbReference type="KEGG" id="cbae:COR50_12300"/>
<organism evidence="3 4">
    <name type="scientific">Chitinophaga caeni</name>
    <dbReference type="NCBI Taxonomy" id="2029983"/>
    <lineage>
        <taxon>Bacteria</taxon>
        <taxon>Pseudomonadati</taxon>
        <taxon>Bacteroidota</taxon>
        <taxon>Chitinophagia</taxon>
        <taxon>Chitinophagales</taxon>
        <taxon>Chitinophagaceae</taxon>
        <taxon>Chitinophaga</taxon>
    </lineage>
</organism>
<sequence length="125" mass="13742">MRILKLIVLLLLVGTGVTMAQAKKGIVTAKIKTPTVQCEMCKNTIERYLKREEGVISSKVDYKKKITTVKFYADRTNIEYVKTAIANAGYDADNVTANPDSYNALPKCCKKPEDGGGGGETKKKH</sequence>
<dbReference type="OrthoDB" id="5513217at2"/>
<reference evidence="3 4" key="1">
    <citation type="submission" date="2017-10" db="EMBL/GenBank/DDBJ databases">
        <title>Paenichitinophaga pekingensis gen. nov., sp. nov., isolated from activated sludge.</title>
        <authorList>
            <person name="Jin D."/>
            <person name="Kong X."/>
            <person name="Deng Y."/>
            <person name="Bai Z."/>
        </authorList>
    </citation>
    <scope>NUCLEOTIDE SEQUENCE [LARGE SCALE GENOMIC DNA]</scope>
    <source>
        <strain evidence="3 4">13</strain>
    </source>
</reference>
<dbReference type="SUPFAM" id="SSF55008">
    <property type="entry name" value="HMA, heavy metal-associated domain"/>
    <property type="match status" value="1"/>
</dbReference>
<name>A0A291QVG6_9BACT</name>
<dbReference type="Gene3D" id="3.30.70.100">
    <property type="match status" value="1"/>
</dbReference>
<dbReference type="GO" id="GO:0046872">
    <property type="term" value="F:metal ion binding"/>
    <property type="evidence" value="ECO:0007669"/>
    <property type="project" value="InterPro"/>
</dbReference>
<dbReference type="InterPro" id="IPR006121">
    <property type="entry name" value="HMA_dom"/>
</dbReference>
<dbReference type="Pfam" id="PF00403">
    <property type="entry name" value="HMA"/>
    <property type="match status" value="1"/>
</dbReference>
<evidence type="ECO:0000259" key="2">
    <source>
        <dbReference type="PROSITE" id="PS50846"/>
    </source>
</evidence>
<dbReference type="EMBL" id="CP023777">
    <property type="protein sequence ID" value="ATL47882.1"/>
    <property type="molecule type" value="Genomic_DNA"/>
</dbReference>
<feature type="domain" description="HMA" evidence="2">
    <location>
        <begin position="27"/>
        <end position="93"/>
    </location>
</feature>
<feature type="signal peptide" evidence="1">
    <location>
        <begin position="1"/>
        <end position="20"/>
    </location>
</feature>
<dbReference type="AlphaFoldDB" id="A0A291QVG6"/>
<feature type="chain" id="PRO_5012742125" evidence="1">
    <location>
        <begin position="21"/>
        <end position="125"/>
    </location>
</feature>
<keyword evidence="4" id="KW-1185">Reference proteome</keyword>
<gene>
    <name evidence="3" type="ORF">COR50_12300</name>
</gene>
<accession>A0A291QVG6</accession>
<keyword evidence="1" id="KW-0732">Signal</keyword>
<dbReference type="PROSITE" id="PS50846">
    <property type="entry name" value="HMA_2"/>
    <property type="match status" value="1"/>
</dbReference>
<dbReference type="InterPro" id="IPR036163">
    <property type="entry name" value="HMA_dom_sf"/>
</dbReference>
<evidence type="ECO:0000313" key="4">
    <source>
        <dbReference type="Proteomes" id="UP000220133"/>
    </source>
</evidence>
<evidence type="ECO:0000313" key="3">
    <source>
        <dbReference type="EMBL" id="ATL47882.1"/>
    </source>
</evidence>